<organism evidence="8 9">
    <name type="scientific">Ekhidna lutea</name>
    <dbReference type="NCBI Taxonomy" id="447679"/>
    <lineage>
        <taxon>Bacteria</taxon>
        <taxon>Pseudomonadati</taxon>
        <taxon>Bacteroidota</taxon>
        <taxon>Cytophagia</taxon>
        <taxon>Cytophagales</taxon>
        <taxon>Reichenbachiellaceae</taxon>
        <taxon>Ekhidna</taxon>
    </lineage>
</organism>
<dbReference type="SMART" id="SM00387">
    <property type="entry name" value="HATPase_c"/>
    <property type="match status" value="1"/>
</dbReference>
<dbReference type="RefSeq" id="WP_144017410.1">
    <property type="nucleotide sequence ID" value="NZ_FZPD01000004.1"/>
</dbReference>
<dbReference type="Gene3D" id="3.30.565.10">
    <property type="entry name" value="Histidine kinase-like ATPase, C-terminal domain"/>
    <property type="match status" value="1"/>
</dbReference>
<keyword evidence="6" id="KW-0902">Two-component regulatory system</keyword>
<protein>
    <recommendedName>
        <fullName evidence="2">histidine kinase</fullName>
        <ecNumber evidence="2">2.7.13.3</ecNumber>
    </recommendedName>
</protein>
<dbReference type="PANTHER" id="PTHR43711:SF26">
    <property type="entry name" value="SENSOR HISTIDINE KINASE RCSC"/>
    <property type="match status" value="1"/>
</dbReference>
<dbReference type="EMBL" id="FZPD01000004">
    <property type="protein sequence ID" value="SNT13552.1"/>
    <property type="molecule type" value="Genomic_DNA"/>
</dbReference>
<dbReference type="OrthoDB" id="9808408at2"/>
<keyword evidence="5 8" id="KW-0418">Kinase</keyword>
<evidence type="ECO:0000256" key="5">
    <source>
        <dbReference type="ARBA" id="ARBA00022777"/>
    </source>
</evidence>
<dbReference type="SUPFAM" id="SSF55874">
    <property type="entry name" value="ATPase domain of HSP90 chaperone/DNA topoisomerase II/histidine kinase"/>
    <property type="match status" value="1"/>
</dbReference>
<name>A0A239K791_EKHLU</name>
<dbReference type="InterPro" id="IPR003594">
    <property type="entry name" value="HATPase_dom"/>
</dbReference>
<dbReference type="Pfam" id="PF00512">
    <property type="entry name" value="HisKA"/>
    <property type="match status" value="1"/>
</dbReference>
<dbReference type="PROSITE" id="PS50109">
    <property type="entry name" value="HIS_KIN"/>
    <property type="match status" value="1"/>
</dbReference>
<evidence type="ECO:0000256" key="2">
    <source>
        <dbReference type="ARBA" id="ARBA00012438"/>
    </source>
</evidence>
<evidence type="ECO:0000256" key="1">
    <source>
        <dbReference type="ARBA" id="ARBA00000085"/>
    </source>
</evidence>
<dbReference type="GO" id="GO:0000155">
    <property type="term" value="F:phosphorelay sensor kinase activity"/>
    <property type="evidence" value="ECO:0007669"/>
    <property type="project" value="InterPro"/>
</dbReference>
<proteinExistence type="predicted"/>
<evidence type="ECO:0000256" key="6">
    <source>
        <dbReference type="ARBA" id="ARBA00023012"/>
    </source>
</evidence>
<evidence type="ECO:0000256" key="3">
    <source>
        <dbReference type="ARBA" id="ARBA00022553"/>
    </source>
</evidence>
<dbReference type="Proteomes" id="UP000198393">
    <property type="component" value="Unassembled WGS sequence"/>
</dbReference>
<keyword evidence="3" id="KW-0597">Phosphoprotein</keyword>
<dbReference type="InterPro" id="IPR005467">
    <property type="entry name" value="His_kinase_dom"/>
</dbReference>
<keyword evidence="9" id="KW-1185">Reference proteome</keyword>
<dbReference type="PANTHER" id="PTHR43711">
    <property type="entry name" value="TWO-COMPONENT HISTIDINE KINASE"/>
    <property type="match status" value="1"/>
</dbReference>
<dbReference type="Gene3D" id="1.10.287.130">
    <property type="match status" value="1"/>
</dbReference>
<accession>A0A239K791</accession>
<dbReference type="InterPro" id="IPR036890">
    <property type="entry name" value="HATPase_C_sf"/>
</dbReference>
<feature type="domain" description="Histidine kinase" evidence="7">
    <location>
        <begin position="120"/>
        <end position="341"/>
    </location>
</feature>
<dbReference type="InterPro" id="IPR003661">
    <property type="entry name" value="HisK_dim/P_dom"/>
</dbReference>
<sequence length="341" mass="38501">MRILKEEDIEEKLRLFESSVSHMWIDWSNPEIFQVIDFKGIKVLEIGEYHLTKIVEEKEINSLRTFWNKLSDELCECLFTIHSQGKKFIINCSGQKIGDEVKCLCVVIPEKDNTILYLQNAAHDFRAPLGSIIGLVNLLQHSLTSAEEVDKEELLTYLDMIKMNGNKSLNLANEVLALAEIESETYQLKVVPVPMIEFMRRYLDTHRLLTMKKQIKVHLTCESESSVYINEAKFTRVMDNILGNSVKFSESGSNINISIEDVADNVYINIADEGIGMSNDILKNVFVKFGKSKRPGLGGEPSHGLGMSIVRQIMHLHEGDVNVSSTEGVGTKVTLILKKAP</sequence>
<dbReference type="InterPro" id="IPR050736">
    <property type="entry name" value="Sensor_HK_Regulatory"/>
</dbReference>
<evidence type="ECO:0000313" key="8">
    <source>
        <dbReference type="EMBL" id="SNT13552.1"/>
    </source>
</evidence>
<evidence type="ECO:0000313" key="9">
    <source>
        <dbReference type="Proteomes" id="UP000198393"/>
    </source>
</evidence>
<gene>
    <name evidence="8" type="ORF">SAMN05421640_2445</name>
</gene>
<dbReference type="InterPro" id="IPR036097">
    <property type="entry name" value="HisK_dim/P_sf"/>
</dbReference>
<dbReference type="AlphaFoldDB" id="A0A239K791"/>
<evidence type="ECO:0000259" key="7">
    <source>
        <dbReference type="PROSITE" id="PS50109"/>
    </source>
</evidence>
<reference evidence="8 9" key="1">
    <citation type="submission" date="2017-06" db="EMBL/GenBank/DDBJ databases">
        <authorList>
            <person name="Kim H.J."/>
            <person name="Triplett B.A."/>
        </authorList>
    </citation>
    <scope>NUCLEOTIDE SEQUENCE [LARGE SCALE GENOMIC DNA]</scope>
    <source>
        <strain evidence="8 9">DSM 19307</strain>
    </source>
</reference>
<dbReference type="EC" id="2.7.13.3" evidence="2"/>
<dbReference type="PRINTS" id="PR00344">
    <property type="entry name" value="BCTRLSENSOR"/>
</dbReference>
<dbReference type="InterPro" id="IPR004358">
    <property type="entry name" value="Sig_transdc_His_kin-like_C"/>
</dbReference>
<evidence type="ECO:0000256" key="4">
    <source>
        <dbReference type="ARBA" id="ARBA00022679"/>
    </source>
</evidence>
<dbReference type="CDD" id="cd00082">
    <property type="entry name" value="HisKA"/>
    <property type="match status" value="1"/>
</dbReference>
<comment type="catalytic activity">
    <reaction evidence="1">
        <text>ATP + protein L-histidine = ADP + protein N-phospho-L-histidine.</text>
        <dbReference type="EC" id="2.7.13.3"/>
    </reaction>
</comment>
<dbReference type="Pfam" id="PF02518">
    <property type="entry name" value="HATPase_c"/>
    <property type="match status" value="1"/>
</dbReference>
<dbReference type="SUPFAM" id="SSF47384">
    <property type="entry name" value="Homodimeric domain of signal transducing histidine kinase"/>
    <property type="match status" value="1"/>
</dbReference>
<keyword evidence="4" id="KW-0808">Transferase</keyword>